<dbReference type="STRING" id="28092.WM40_26060"/>
<feature type="chain" id="PRO_5002490091" evidence="4">
    <location>
        <begin position="36"/>
        <end position="181"/>
    </location>
</feature>
<feature type="repeat" description="ANK" evidence="3">
    <location>
        <begin position="138"/>
        <end position="170"/>
    </location>
</feature>
<name>A0A0F5JUD8_9BURK</name>
<evidence type="ECO:0000256" key="2">
    <source>
        <dbReference type="ARBA" id="ARBA00023043"/>
    </source>
</evidence>
<dbReference type="InterPro" id="IPR036770">
    <property type="entry name" value="Ankyrin_rpt-contain_sf"/>
</dbReference>
<keyword evidence="4" id="KW-0732">Signal</keyword>
<keyword evidence="1" id="KW-0677">Repeat</keyword>
<proteinExistence type="predicted"/>
<evidence type="ECO:0000313" key="5">
    <source>
        <dbReference type="EMBL" id="KKB60962.1"/>
    </source>
</evidence>
<dbReference type="SMART" id="SM00248">
    <property type="entry name" value="ANK"/>
    <property type="match status" value="3"/>
</dbReference>
<gene>
    <name evidence="5" type="ORF">WM40_26060</name>
</gene>
<dbReference type="AlphaFoldDB" id="A0A0F5JUD8"/>
<feature type="signal peptide" evidence="4">
    <location>
        <begin position="1"/>
        <end position="35"/>
    </location>
</feature>
<evidence type="ECO:0000256" key="4">
    <source>
        <dbReference type="SAM" id="SignalP"/>
    </source>
</evidence>
<sequence length="181" mass="18790">MRAAVLGRSARYGSMRQAVAGVAAMSILAGCGVNAQMASAASPDAVIKAVKFDDASAVQRALQSGFNPNTTDAQGMPLLVLAAREKSDKVTEALLADSRTDVEKTDSAGENAMMLAAIVKDASIVRMLIAKGAKVDKPGWTPLHYAASTGDDTIVTMLLDAHANVDARSPNDTTPLMMAAR</sequence>
<feature type="non-terminal residue" evidence="5">
    <location>
        <position position="181"/>
    </location>
</feature>
<dbReference type="Gene3D" id="1.25.40.20">
    <property type="entry name" value="Ankyrin repeat-containing domain"/>
    <property type="match status" value="1"/>
</dbReference>
<dbReference type="GO" id="GO:0004842">
    <property type="term" value="F:ubiquitin-protein transferase activity"/>
    <property type="evidence" value="ECO:0007669"/>
    <property type="project" value="TreeGrafter"/>
</dbReference>
<evidence type="ECO:0000313" key="6">
    <source>
        <dbReference type="Proteomes" id="UP000033618"/>
    </source>
</evidence>
<dbReference type="Proteomes" id="UP000033618">
    <property type="component" value="Unassembled WGS sequence"/>
</dbReference>
<reference evidence="5 6" key="1">
    <citation type="submission" date="2015-03" db="EMBL/GenBank/DDBJ databases">
        <title>Draft Genome Sequence of Burkholderia andropogonis type strain ICMP2807, isolated from Sorghum bicolor.</title>
        <authorList>
            <person name="Lopes-Santos L."/>
            <person name="Castro D.B."/>
            <person name="Ottoboni L.M."/>
            <person name="Park D."/>
            <person name="Weirc B.S."/>
            <person name="Destefano S.A."/>
        </authorList>
    </citation>
    <scope>NUCLEOTIDE SEQUENCE [LARGE SCALE GENOMIC DNA]</scope>
    <source>
        <strain evidence="5 6">ICMP2807</strain>
    </source>
</reference>
<evidence type="ECO:0000256" key="1">
    <source>
        <dbReference type="ARBA" id="ARBA00022737"/>
    </source>
</evidence>
<dbReference type="PROSITE" id="PS50088">
    <property type="entry name" value="ANK_REPEAT"/>
    <property type="match status" value="1"/>
</dbReference>
<protein>
    <submittedName>
        <fullName evidence="5">Ankyrin</fullName>
    </submittedName>
</protein>
<organism evidence="5 6">
    <name type="scientific">Robbsia andropogonis</name>
    <dbReference type="NCBI Taxonomy" id="28092"/>
    <lineage>
        <taxon>Bacteria</taxon>
        <taxon>Pseudomonadati</taxon>
        <taxon>Pseudomonadota</taxon>
        <taxon>Betaproteobacteria</taxon>
        <taxon>Burkholderiales</taxon>
        <taxon>Burkholderiaceae</taxon>
        <taxon>Robbsia</taxon>
    </lineage>
</organism>
<dbReference type="EMBL" id="LAQU01000105">
    <property type="protein sequence ID" value="KKB60962.1"/>
    <property type="molecule type" value="Genomic_DNA"/>
</dbReference>
<comment type="caution">
    <text evidence="5">The sequence shown here is derived from an EMBL/GenBank/DDBJ whole genome shotgun (WGS) entry which is preliminary data.</text>
</comment>
<dbReference type="PANTHER" id="PTHR24171:SF8">
    <property type="entry name" value="BRCA1-ASSOCIATED RING DOMAIN PROTEIN 1"/>
    <property type="match status" value="1"/>
</dbReference>
<evidence type="ECO:0000256" key="3">
    <source>
        <dbReference type="PROSITE-ProRule" id="PRU00023"/>
    </source>
</evidence>
<keyword evidence="6" id="KW-1185">Reference proteome</keyword>
<dbReference type="PROSITE" id="PS50297">
    <property type="entry name" value="ANK_REP_REGION"/>
    <property type="match status" value="1"/>
</dbReference>
<keyword evidence="2 3" id="KW-0040">ANK repeat</keyword>
<dbReference type="Pfam" id="PF12796">
    <property type="entry name" value="Ank_2"/>
    <property type="match status" value="1"/>
</dbReference>
<dbReference type="InterPro" id="IPR002110">
    <property type="entry name" value="Ankyrin_rpt"/>
</dbReference>
<dbReference type="PANTHER" id="PTHR24171">
    <property type="entry name" value="ANKYRIN REPEAT DOMAIN-CONTAINING PROTEIN 39-RELATED"/>
    <property type="match status" value="1"/>
</dbReference>
<dbReference type="GO" id="GO:0085020">
    <property type="term" value="P:protein K6-linked ubiquitination"/>
    <property type="evidence" value="ECO:0007669"/>
    <property type="project" value="TreeGrafter"/>
</dbReference>
<dbReference type="SUPFAM" id="SSF48403">
    <property type="entry name" value="Ankyrin repeat"/>
    <property type="match status" value="1"/>
</dbReference>
<accession>A0A0F5JUD8</accession>
<dbReference type="PROSITE" id="PS51257">
    <property type="entry name" value="PROKAR_LIPOPROTEIN"/>
    <property type="match status" value="1"/>
</dbReference>